<sequence>MQVQLTQKETLLLNDMENYEKLCVQKSGRYAQEAQDPTLRQILQDLNQREQQHLQTIQQLISGQVPNMNQGGQGQSNLINQLQQTIQANQGQQSQQGNPSDSFMCNDFLSYEKHASHVYDTAIFEFQDTNLREALNHIQKEEQEHGDILFKYMQANGMYKVQ</sequence>
<dbReference type="eggNOG" id="COG1633">
    <property type="taxonomic scope" value="Bacteria"/>
</dbReference>
<protein>
    <submittedName>
        <fullName evidence="1">Coat F domain-containing protein</fullName>
    </submittedName>
</protein>
<reference evidence="2" key="1">
    <citation type="submission" date="2012-02" db="EMBL/GenBank/DDBJ databases">
        <title>Complete sequence of Desulfitobacterium dichloroeliminans LMG P-21439.</title>
        <authorList>
            <person name="Lucas S."/>
            <person name="Han J."/>
            <person name="Lapidus A."/>
            <person name="Cheng J.-F."/>
            <person name="Goodwin L."/>
            <person name="Pitluck S."/>
            <person name="Peters L."/>
            <person name="Ovchinnikova G."/>
            <person name="Teshima H."/>
            <person name="Detter J.C."/>
            <person name="Han C."/>
            <person name="Tapia R."/>
            <person name="Land M."/>
            <person name="Hauser L."/>
            <person name="Kyrpides N."/>
            <person name="Ivanova N."/>
            <person name="Pagani I."/>
            <person name="Kruse T."/>
            <person name="de Vos W.M."/>
            <person name="Boon N."/>
            <person name="Smidt H."/>
            <person name="Woyke T."/>
        </authorList>
    </citation>
    <scope>NUCLEOTIDE SEQUENCE [LARGE SCALE GENOMIC DNA]</scope>
    <source>
        <strain evidence="2">LMG P-21439 / DCA1</strain>
    </source>
</reference>
<name>L0F597_DESDL</name>
<dbReference type="InterPro" id="IPR012851">
    <property type="entry name" value="Spore_coat_CotF-like"/>
</dbReference>
<organism evidence="1 2">
    <name type="scientific">Desulfitobacterium dichloroeliminans (strain LMG P-21439 / DCA1)</name>
    <dbReference type="NCBI Taxonomy" id="871963"/>
    <lineage>
        <taxon>Bacteria</taxon>
        <taxon>Bacillati</taxon>
        <taxon>Bacillota</taxon>
        <taxon>Clostridia</taxon>
        <taxon>Eubacteriales</taxon>
        <taxon>Desulfitobacteriaceae</taxon>
        <taxon>Desulfitobacterium</taxon>
    </lineage>
</organism>
<dbReference type="InterPro" id="IPR012347">
    <property type="entry name" value="Ferritin-like"/>
</dbReference>
<dbReference type="RefSeq" id="WP_015260848.1">
    <property type="nucleotide sequence ID" value="NC_019903.1"/>
</dbReference>
<dbReference type="Pfam" id="PF07875">
    <property type="entry name" value="Coat_F"/>
    <property type="match status" value="1"/>
</dbReference>
<dbReference type="STRING" id="871963.Desdi_0292"/>
<dbReference type="Gene3D" id="1.20.1260.10">
    <property type="match status" value="1"/>
</dbReference>
<accession>L0F597</accession>
<dbReference type="SUPFAM" id="SSF47240">
    <property type="entry name" value="Ferritin-like"/>
    <property type="match status" value="1"/>
</dbReference>
<proteinExistence type="predicted"/>
<dbReference type="OrthoDB" id="1706542at2"/>
<keyword evidence="2" id="KW-1185">Reference proteome</keyword>
<dbReference type="CDD" id="cd00657">
    <property type="entry name" value="Ferritin_like"/>
    <property type="match status" value="1"/>
</dbReference>
<evidence type="ECO:0000313" key="1">
    <source>
        <dbReference type="EMBL" id="AGA67841.1"/>
    </source>
</evidence>
<gene>
    <name evidence="1" type="ordered locus">Desdi_0292</name>
</gene>
<dbReference type="AlphaFoldDB" id="L0F597"/>
<dbReference type="Proteomes" id="UP000010797">
    <property type="component" value="Chromosome"/>
</dbReference>
<dbReference type="EMBL" id="CP003344">
    <property type="protein sequence ID" value="AGA67841.1"/>
    <property type="molecule type" value="Genomic_DNA"/>
</dbReference>
<dbReference type="HOGENOM" id="CLU_141514_0_0_9"/>
<dbReference type="InterPro" id="IPR009078">
    <property type="entry name" value="Ferritin-like_SF"/>
</dbReference>
<evidence type="ECO:0000313" key="2">
    <source>
        <dbReference type="Proteomes" id="UP000010797"/>
    </source>
</evidence>
<dbReference type="KEGG" id="ddl:Desdi_0292"/>